<reference evidence="10 11" key="1">
    <citation type="submission" date="2020-04" db="EMBL/GenBank/DDBJ databases">
        <authorList>
            <person name="Klaysubun C."/>
            <person name="Duangmal K."/>
            <person name="Lipun K."/>
        </authorList>
    </citation>
    <scope>NUCLEOTIDE SEQUENCE [LARGE SCALE GENOMIC DNA]</scope>
    <source>
        <strain evidence="10 11">DSM 45300</strain>
    </source>
</reference>
<evidence type="ECO:0000256" key="3">
    <source>
        <dbReference type="ARBA" id="ARBA00022526"/>
    </source>
</evidence>
<comment type="caution">
    <text evidence="10">The sequence shown here is derived from an EMBL/GenBank/DDBJ whole genome shotgun (WGS) entry which is preliminary data.</text>
</comment>
<dbReference type="InterPro" id="IPR036291">
    <property type="entry name" value="NAD(P)-bd_dom_sf"/>
</dbReference>
<feature type="binding site" evidence="7">
    <location>
        <position position="178"/>
    </location>
    <ligand>
        <name>substrate</name>
    </ligand>
</feature>
<dbReference type="InterPro" id="IPR022675">
    <property type="entry name" value="G6P_DH_C"/>
</dbReference>
<keyword evidence="5 7" id="KW-0560">Oxidoreductase</keyword>
<comment type="catalytic activity">
    <reaction evidence="7">
        <text>D-glucose 6-phosphate + NADP(+) = 6-phospho-D-glucono-1,5-lactone + NADPH + H(+)</text>
        <dbReference type="Rhea" id="RHEA:15841"/>
        <dbReference type="ChEBI" id="CHEBI:15378"/>
        <dbReference type="ChEBI" id="CHEBI:57783"/>
        <dbReference type="ChEBI" id="CHEBI:57955"/>
        <dbReference type="ChEBI" id="CHEBI:58349"/>
        <dbReference type="ChEBI" id="CHEBI:61548"/>
        <dbReference type="EC" id="1.1.1.49"/>
    </reaction>
</comment>
<feature type="domain" description="Glucose-6-phosphate dehydrogenase NAD-binding" evidence="8">
    <location>
        <begin position="12"/>
        <end position="187"/>
    </location>
</feature>
<dbReference type="SUPFAM" id="SSF51735">
    <property type="entry name" value="NAD(P)-binding Rossmann-fold domains"/>
    <property type="match status" value="1"/>
</dbReference>
<feature type="active site" description="Proton acceptor" evidence="7">
    <location>
        <position position="240"/>
    </location>
</feature>
<proteinExistence type="inferred from homology"/>
<dbReference type="PRINTS" id="PR00079">
    <property type="entry name" value="G6PDHDRGNASE"/>
</dbReference>
<organism evidence="10 11">
    <name type="scientific">Pseudonocardia bannensis</name>
    <dbReference type="NCBI Taxonomy" id="630973"/>
    <lineage>
        <taxon>Bacteria</taxon>
        <taxon>Bacillati</taxon>
        <taxon>Actinomycetota</taxon>
        <taxon>Actinomycetes</taxon>
        <taxon>Pseudonocardiales</taxon>
        <taxon>Pseudonocardiaceae</taxon>
        <taxon>Pseudonocardia</taxon>
    </lineage>
</organism>
<keyword evidence="11" id="KW-1185">Reference proteome</keyword>
<feature type="binding site" evidence="7">
    <location>
        <position position="216"/>
    </location>
    <ligand>
        <name>substrate</name>
    </ligand>
</feature>
<evidence type="ECO:0000256" key="4">
    <source>
        <dbReference type="ARBA" id="ARBA00022857"/>
    </source>
</evidence>
<sequence length="470" mass="53527">MAPIPLAPHVFVIFGATGDLARRKLFPGLFHLWQLNLLPEEFRIIGSSRAAPGTQEEFRGMLHHAVELFRGEIDHEAWRKFTARISFVIASAEDGSGLAKAVRAAEKEMGPATERVIYMAIPPSATEPMVRMLGKFDLHERAKLVLEKPFGTDLGSAKRLNATLHDVFDESQIYRIDHFLGKEAVQNILALRFANGLFEPVWNLQHVCYVQIDVPEEIDIQGRADFMESTGTFRDMISTHLFQLLGFVALEPPIRLDAESLHDEKAKVFHAIRPLDPDRVVFGQYEGYRDEEGVDAFSDVETFVAMEVYVDNWRWFGIPFYLRTGKAMAESRRTITLGFWEPPLKMFPGEVGGRCNELVFELTDDPKIFCDVRAKIPGPELQVGRGRMRVDLVEEFPGSEPLEAYERLLLDVMRGDPTLFTSTEEVELLWQLCDPLLKNPQKPRIYPRRSWGPREALQLPGEHGWRIPDG</sequence>
<dbReference type="RefSeq" id="WP_169415540.1">
    <property type="nucleotide sequence ID" value="NZ_JAAXKZ010000137.1"/>
</dbReference>
<evidence type="ECO:0000256" key="6">
    <source>
        <dbReference type="ARBA" id="ARBA00023277"/>
    </source>
</evidence>
<accession>A0A848DQP6</accession>
<keyword evidence="4 7" id="KW-0521">NADP</keyword>
<feature type="binding site" evidence="7">
    <location>
        <begin position="15"/>
        <end position="22"/>
    </location>
    <ligand>
        <name>NADP(+)</name>
        <dbReference type="ChEBI" id="CHEBI:58349"/>
    </ligand>
</feature>
<evidence type="ECO:0000256" key="7">
    <source>
        <dbReference type="HAMAP-Rule" id="MF_00966"/>
    </source>
</evidence>
<feature type="binding site" evidence="7">
    <location>
        <position position="182"/>
    </location>
    <ligand>
        <name>substrate</name>
    </ligand>
</feature>
<evidence type="ECO:0000259" key="8">
    <source>
        <dbReference type="Pfam" id="PF00479"/>
    </source>
</evidence>
<feature type="binding site" evidence="7">
    <location>
        <position position="326"/>
    </location>
    <ligand>
        <name>substrate</name>
    </ligand>
</feature>
<feature type="binding site" evidence="7">
    <location>
        <position position="148"/>
    </location>
    <ligand>
        <name>NADP(+)</name>
        <dbReference type="ChEBI" id="CHEBI:58349"/>
    </ligand>
</feature>
<dbReference type="NCBIfam" id="TIGR00871">
    <property type="entry name" value="zwf"/>
    <property type="match status" value="1"/>
</dbReference>
<dbReference type="GO" id="GO:0006006">
    <property type="term" value="P:glucose metabolic process"/>
    <property type="evidence" value="ECO:0007669"/>
    <property type="project" value="UniProtKB-KW"/>
</dbReference>
<evidence type="ECO:0000259" key="9">
    <source>
        <dbReference type="Pfam" id="PF02781"/>
    </source>
</evidence>
<dbReference type="InterPro" id="IPR019796">
    <property type="entry name" value="G6P_DH_AS"/>
</dbReference>
<comment type="pathway">
    <text evidence="1 7">Carbohydrate degradation; pentose phosphate pathway; D-ribulose 5-phosphate from D-glucose 6-phosphate (oxidative stage): step 1/3.</text>
</comment>
<protein>
    <recommendedName>
        <fullName evidence="7">Glucose-6-phosphate 1-dehydrogenase</fullName>
        <shortName evidence="7">G6PD</shortName>
        <ecNumber evidence="7">1.1.1.49</ecNumber>
    </recommendedName>
</protein>
<name>A0A848DQP6_9PSEU</name>
<dbReference type="Pfam" id="PF02781">
    <property type="entry name" value="G6PD_C"/>
    <property type="match status" value="1"/>
</dbReference>
<dbReference type="SUPFAM" id="SSF55347">
    <property type="entry name" value="Glyceraldehyde-3-phosphate dehydrogenase-like, C-terminal domain"/>
    <property type="match status" value="1"/>
</dbReference>
<keyword evidence="6 7" id="KW-0119">Carbohydrate metabolism</keyword>
<dbReference type="UniPathway" id="UPA00115">
    <property type="reaction ID" value="UER00408"/>
</dbReference>
<dbReference type="GO" id="GO:0009051">
    <property type="term" value="P:pentose-phosphate shunt, oxidative branch"/>
    <property type="evidence" value="ECO:0007669"/>
    <property type="project" value="TreeGrafter"/>
</dbReference>
<dbReference type="GO" id="GO:0005829">
    <property type="term" value="C:cytosol"/>
    <property type="evidence" value="ECO:0007669"/>
    <property type="project" value="TreeGrafter"/>
</dbReference>
<dbReference type="EMBL" id="JAAXKZ010000137">
    <property type="protein sequence ID" value="NMH94865.1"/>
    <property type="molecule type" value="Genomic_DNA"/>
</dbReference>
<evidence type="ECO:0000256" key="2">
    <source>
        <dbReference type="ARBA" id="ARBA00009975"/>
    </source>
</evidence>
<dbReference type="GO" id="GO:0050661">
    <property type="term" value="F:NADP binding"/>
    <property type="evidence" value="ECO:0007669"/>
    <property type="project" value="UniProtKB-UniRule"/>
</dbReference>
<feature type="binding site" evidence="7">
    <location>
        <position position="235"/>
    </location>
    <ligand>
        <name>substrate</name>
    </ligand>
</feature>
<dbReference type="Pfam" id="PF00479">
    <property type="entry name" value="G6PD_N"/>
    <property type="match status" value="1"/>
</dbReference>
<keyword evidence="3 7" id="KW-0313">Glucose metabolism</keyword>
<comment type="function">
    <text evidence="7">Catalyzes the oxidation of glucose 6-phosphate to 6-phosphogluconolactone.</text>
</comment>
<dbReference type="EC" id="1.1.1.49" evidence="7"/>
<dbReference type="Gene3D" id="3.40.50.720">
    <property type="entry name" value="NAD(P)-binding Rossmann-like Domain"/>
    <property type="match status" value="1"/>
</dbReference>
<evidence type="ECO:0000313" key="11">
    <source>
        <dbReference type="Proteomes" id="UP000586918"/>
    </source>
</evidence>
<dbReference type="AlphaFoldDB" id="A0A848DQP6"/>
<dbReference type="Proteomes" id="UP000586918">
    <property type="component" value="Unassembled WGS sequence"/>
</dbReference>
<dbReference type="PANTHER" id="PTHR23429">
    <property type="entry name" value="GLUCOSE-6-PHOSPHATE 1-DEHYDROGENASE G6PD"/>
    <property type="match status" value="1"/>
</dbReference>
<evidence type="ECO:0000256" key="1">
    <source>
        <dbReference type="ARBA" id="ARBA00004937"/>
    </source>
</evidence>
<comment type="caution">
    <text evidence="7">Lacks conserved residue(s) required for the propagation of feature annotation.</text>
</comment>
<dbReference type="PANTHER" id="PTHR23429:SF0">
    <property type="entry name" value="GLUCOSE-6-PHOSPHATE 1-DEHYDROGENASE"/>
    <property type="match status" value="1"/>
</dbReference>
<evidence type="ECO:0000256" key="5">
    <source>
        <dbReference type="ARBA" id="ARBA00023002"/>
    </source>
</evidence>
<dbReference type="InterPro" id="IPR001282">
    <property type="entry name" value="G6P_DH"/>
</dbReference>
<feature type="domain" description="Glucose-6-phosphate dehydrogenase C-terminal" evidence="9">
    <location>
        <begin position="189"/>
        <end position="464"/>
    </location>
</feature>
<dbReference type="HAMAP" id="MF_00966">
    <property type="entry name" value="G6PD"/>
    <property type="match status" value="1"/>
</dbReference>
<evidence type="ECO:0000313" key="10">
    <source>
        <dbReference type="EMBL" id="NMH94865.1"/>
    </source>
</evidence>
<comment type="similarity">
    <text evidence="2 7">Belongs to the glucose-6-phosphate dehydrogenase family.</text>
</comment>
<dbReference type="PROSITE" id="PS00069">
    <property type="entry name" value="G6P_DEHYDROGENASE"/>
    <property type="match status" value="1"/>
</dbReference>
<feature type="binding site" evidence="7">
    <location>
        <position position="49"/>
    </location>
    <ligand>
        <name>NADP(+)</name>
        <dbReference type="ChEBI" id="CHEBI:58349"/>
    </ligand>
</feature>
<dbReference type="Gene3D" id="3.30.360.10">
    <property type="entry name" value="Dihydrodipicolinate Reductase, domain 2"/>
    <property type="match status" value="1"/>
</dbReference>
<gene>
    <name evidence="7 10" type="primary">zwf</name>
    <name evidence="10" type="ORF">HF519_25490</name>
</gene>
<dbReference type="InterPro" id="IPR022674">
    <property type="entry name" value="G6P_DH_NAD-bd"/>
</dbReference>
<dbReference type="PIRSF" id="PIRSF000110">
    <property type="entry name" value="G6PD"/>
    <property type="match status" value="1"/>
</dbReference>
<dbReference type="GO" id="GO:0004345">
    <property type="term" value="F:glucose-6-phosphate dehydrogenase activity"/>
    <property type="evidence" value="ECO:0007669"/>
    <property type="project" value="UniProtKB-UniRule"/>
</dbReference>